<accession>A0AAV1JH75</accession>
<evidence type="ECO:0000256" key="2">
    <source>
        <dbReference type="SAM" id="MobiDB-lite"/>
    </source>
</evidence>
<feature type="compositionally biased region" description="Polar residues" evidence="2">
    <location>
        <begin position="1"/>
        <end position="10"/>
    </location>
</feature>
<evidence type="ECO:0000313" key="3">
    <source>
        <dbReference type="EMBL" id="CAK1548829.1"/>
    </source>
</evidence>
<protein>
    <recommendedName>
        <fullName evidence="5">Peptidase aspartic putative domain-containing protein</fullName>
    </recommendedName>
</protein>
<gene>
    <name evidence="3" type="ORF">LNINA_LOCUS8181</name>
</gene>
<dbReference type="PANTHER" id="PTHR47331">
    <property type="entry name" value="PHD-TYPE DOMAIN-CONTAINING PROTEIN"/>
    <property type="match status" value="1"/>
</dbReference>
<keyword evidence="4" id="KW-1185">Reference proteome</keyword>
<name>A0AAV1JH75_9NEOP</name>
<feature type="coiled-coil region" evidence="1">
    <location>
        <begin position="78"/>
        <end position="112"/>
    </location>
</feature>
<feature type="region of interest" description="Disordered" evidence="2">
    <location>
        <begin position="753"/>
        <end position="805"/>
    </location>
</feature>
<feature type="compositionally biased region" description="Polar residues" evidence="2">
    <location>
        <begin position="43"/>
        <end position="52"/>
    </location>
</feature>
<reference evidence="3 4" key="1">
    <citation type="submission" date="2023-11" db="EMBL/GenBank/DDBJ databases">
        <authorList>
            <person name="Okamura Y."/>
        </authorList>
    </citation>
    <scope>NUCLEOTIDE SEQUENCE [LARGE SCALE GENOMIC DNA]</scope>
</reference>
<feature type="compositionally biased region" description="Basic and acidic residues" evidence="2">
    <location>
        <begin position="774"/>
        <end position="784"/>
    </location>
</feature>
<proteinExistence type="predicted"/>
<dbReference type="InterPro" id="IPR005312">
    <property type="entry name" value="DUF1759"/>
</dbReference>
<feature type="compositionally biased region" description="Basic residues" evidence="2">
    <location>
        <begin position="785"/>
        <end position="800"/>
    </location>
</feature>
<comment type="caution">
    <text evidence="3">The sequence shown here is derived from an EMBL/GenBank/DDBJ whole genome shotgun (WGS) entry which is preliminary data.</text>
</comment>
<dbReference type="PANTHER" id="PTHR47331:SF5">
    <property type="entry name" value="RIBONUCLEASE H"/>
    <property type="match status" value="1"/>
</dbReference>
<evidence type="ECO:0008006" key="5">
    <source>
        <dbReference type="Google" id="ProtNLM"/>
    </source>
</evidence>
<keyword evidence="1" id="KW-0175">Coiled coil</keyword>
<evidence type="ECO:0000256" key="1">
    <source>
        <dbReference type="SAM" id="Coils"/>
    </source>
</evidence>
<feature type="region of interest" description="Disordered" evidence="2">
    <location>
        <begin position="1"/>
        <end position="78"/>
    </location>
</feature>
<organism evidence="3 4">
    <name type="scientific">Leptosia nina</name>
    <dbReference type="NCBI Taxonomy" id="320188"/>
    <lineage>
        <taxon>Eukaryota</taxon>
        <taxon>Metazoa</taxon>
        <taxon>Ecdysozoa</taxon>
        <taxon>Arthropoda</taxon>
        <taxon>Hexapoda</taxon>
        <taxon>Insecta</taxon>
        <taxon>Pterygota</taxon>
        <taxon>Neoptera</taxon>
        <taxon>Endopterygota</taxon>
        <taxon>Lepidoptera</taxon>
        <taxon>Glossata</taxon>
        <taxon>Ditrysia</taxon>
        <taxon>Papilionoidea</taxon>
        <taxon>Pieridae</taxon>
        <taxon>Pierinae</taxon>
        <taxon>Leptosia</taxon>
    </lineage>
</organism>
<evidence type="ECO:0000313" key="4">
    <source>
        <dbReference type="Proteomes" id="UP001497472"/>
    </source>
</evidence>
<dbReference type="Pfam" id="PF03564">
    <property type="entry name" value="DUF1759"/>
    <property type="match status" value="1"/>
</dbReference>
<dbReference type="AlphaFoldDB" id="A0AAV1JH75"/>
<dbReference type="Proteomes" id="UP001497472">
    <property type="component" value="Unassembled WGS sequence"/>
</dbReference>
<dbReference type="EMBL" id="CAVLEF010000011">
    <property type="protein sequence ID" value="CAK1548829.1"/>
    <property type="molecule type" value="Genomic_DNA"/>
</dbReference>
<sequence length="843" mass="95218">MPVTRSQENLLSRKESDESSQSMSAERLTATTTATTMEEVTSHTRSTSSQREQAAMKTLVPEGSTRLARSQRSSLTRRRELEAQEELARLELEQAEAAARLARIRLERLCEEDDDSIIEENVEERNNDHTSYTQRTAINCEDRKSDIGILADALKQAITHANPTPQTKYVYELPTFDGDSREWTAFRVVYEETQPMFSEMENIARLRKAIQGSARETLKCLLYSESTPTEIMEALSRRYGRPDALVLAELDKMKKLSRIGESPRDICTFASQICNSVAAIKALKKPRYLHSPELVKEIIDKMPSILRFRWYDFIAESEEDSLSSLTHVSEFLNKEADKCAAFATLEERKPIRRQQTHSAYNVVGNEGRIIPCPLCSGDHALSECCRFEEASVQERWDIVKQNRICFKCLKGKHNKEVCKKPPCKVCKRLHHPMLHVSKTEIAHSSSVKGTANNITNTATRARALLKITRVEVYGPKGSMSILALMDEGSTLTLLDSSVAKELGLKGAEKQVCVETASGNHMINRRSIVMDLEIKGTRQTSKKILRGVSTMNDLKLAPQYLDKGKIESYRHLRGMADALYYEAEAPKMLIGQDNWQFIVTQQVRRGRPGQPVASRTKLGWVLHGANPSAEMSIEQINTCIDISENCAVKEQLKSANEESATEMTLSDLPRRMTAICTEGEPHVSFDINESSYSSTNCIWRSSESGKTYKTNLAATKTAISALNTANKLRGTRQKKKVTDNTCNGKDKVVRSVHNSNTDVRREQSKRMAMQVPPSETRRHNTEPTAKRRKDTRRKFRFHHKGSSTEHEAACYNDQLRSSWCWCQKSRPGKEMVLRARGGECGRPP</sequence>